<dbReference type="Pfam" id="PF00724">
    <property type="entry name" value="Oxidored_FMN"/>
    <property type="match status" value="2"/>
</dbReference>
<dbReference type="GO" id="GO:0010181">
    <property type="term" value="F:FMN binding"/>
    <property type="evidence" value="ECO:0007669"/>
    <property type="project" value="InterPro"/>
</dbReference>
<evidence type="ECO:0000256" key="3">
    <source>
        <dbReference type="ARBA" id="ARBA00022630"/>
    </source>
</evidence>
<accession>A0AAV3RNQ0</accession>
<keyword evidence="4" id="KW-0288">FMN</keyword>
<dbReference type="InterPro" id="IPR013785">
    <property type="entry name" value="Aldolase_TIM"/>
</dbReference>
<reference evidence="7 8" key="1">
    <citation type="submission" date="2024-01" db="EMBL/GenBank/DDBJ databases">
        <title>The complete chloroplast genome sequence of Lithospermum erythrorhizon: insights into the phylogenetic relationship among Boraginaceae species and the maternal lineages of purple gromwells.</title>
        <authorList>
            <person name="Okada T."/>
            <person name="Watanabe K."/>
        </authorList>
    </citation>
    <scope>NUCLEOTIDE SEQUENCE [LARGE SCALE GENOMIC DNA]</scope>
</reference>
<feature type="domain" description="NADH:flavin oxidoreductase/NADH oxidase N-terminal" evidence="6">
    <location>
        <begin position="16"/>
        <end position="118"/>
    </location>
</feature>
<evidence type="ECO:0000256" key="5">
    <source>
        <dbReference type="ARBA" id="ARBA00022857"/>
    </source>
</evidence>
<organism evidence="7 8">
    <name type="scientific">Lithospermum erythrorhizon</name>
    <name type="common">Purple gromwell</name>
    <name type="synonym">Lithospermum officinale var. erythrorhizon</name>
    <dbReference type="NCBI Taxonomy" id="34254"/>
    <lineage>
        <taxon>Eukaryota</taxon>
        <taxon>Viridiplantae</taxon>
        <taxon>Streptophyta</taxon>
        <taxon>Embryophyta</taxon>
        <taxon>Tracheophyta</taxon>
        <taxon>Spermatophyta</taxon>
        <taxon>Magnoliopsida</taxon>
        <taxon>eudicotyledons</taxon>
        <taxon>Gunneridae</taxon>
        <taxon>Pentapetalae</taxon>
        <taxon>asterids</taxon>
        <taxon>lamiids</taxon>
        <taxon>Boraginales</taxon>
        <taxon>Boraginaceae</taxon>
        <taxon>Boraginoideae</taxon>
        <taxon>Lithospermeae</taxon>
        <taxon>Lithospermum</taxon>
    </lineage>
</organism>
<evidence type="ECO:0000313" key="8">
    <source>
        <dbReference type="Proteomes" id="UP001454036"/>
    </source>
</evidence>
<dbReference type="AlphaFoldDB" id="A0AAV3RNQ0"/>
<keyword evidence="8" id="KW-1185">Reference proteome</keyword>
<dbReference type="Gene3D" id="3.20.20.70">
    <property type="entry name" value="Aldolase class I"/>
    <property type="match status" value="2"/>
</dbReference>
<comment type="cofactor">
    <cofactor evidence="1">
        <name>FMN</name>
        <dbReference type="ChEBI" id="CHEBI:58210"/>
    </cofactor>
</comment>
<evidence type="ECO:0000259" key="6">
    <source>
        <dbReference type="Pfam" id="PF00724"/>
    </source>
</evidence>
<keyword evidence="5" id="KW-0521">NADP</keyword>
<gene>
    <name evidence="7" type="ORF">LIER_29812</name>
</gene>
<dbReference type="InterPro" id="IPR045247">
    <property type="entry name" value="Oye-like"/>
</dbReference>
<evidence type="ECO:0000256" key="4">
    <source>
        <dbReference type="ARBA" id="ARBA00022643"/>
    </source>
</evidence>
<dbReference type="GO" id="GO:0016491">
    <property type="term" value="F:oxidoreductase activity"/>
    <property type="evidence" value="ECO:0007669"/>
    <property type="project" value="InterPro"/>
</dbReference>
<dbReference type="InterPro" id="IPR001155">
    <property type="entry name" value="OxRdtase_FMN_N"/>
</dbReference>
<comment type="caution">
    <text evidence="7">The sequence shown here is derived from an EMBL/GenBank/DDBJ whole genome shotgun (WGS) entry which is preliminary data.</text>
</comment>
<evidence type="ECO:0000313" key="7">
    <source>
        <dbReference type="EMBL" id="GAA0178238.1"/>
    </source>
</evidence>
<protein>
    <submittedName>
        <fullName evidence="7">Oxidoreductase</fullName>
    </submittedName>
</protein>
<keyword evidence="3" id="KW-0285">Flavoprotein</keyword>
<dbReference type="PANTHER" id="PTHR22893:SF91">
    <property type="entry name" value="NADPH DEHYDROGENASE 2-RELATED"/>
    <property type="match status" value="1"/>
</dbReference>
<dbReference type="SUPFAM" id="SSF51395">
    <property type="entry name" value="FMN-linked oxidoreductases"/>
    <property type="match status" value="1"/>
</dbReference>
<dbReference type="EMBL" id="BAABME010010396">
    <property type="protein sequence ID" value="GAA0178238.1"/>
    <property type="molecule type" value="Genomic_DNA"/>
</dbReference>
<sequence length="208" mass="23666">MGNIGQQQEETPKMPLLSPYTMGKFQLSHRIVLAPLTRERSFGNVPQPLATLYYSQRTTRRGLLIAEATGVSDTAQGYPDTPGIWTKEQVEAWKPIVEADHAKGGIFFCQIWNVGRVSHKGFDGVEIHGAHGFLIDHFMKYQVNDRTDQYGGSLENLCRFALELVEEVAIEIGVDIKECKTYEHKTPLMVLIQACKLIRVYENRERRE</sequence>
<comment type="similarity">
    <text evidence="2">Belongs to the NADH:flavin oxidoreductase/NADH oxidase family.</text>
</comment>
<proteinExistence type="inferred from homology"/>
<evidence type="ECO:0000256" key="1">
    <source>
        <dbReference type="ARBA" id="ARBA00001917"/>
    </source>
</evidence>
<dbReference type="Proteomes" id="UP001454036">
    <property type="component" value="Unassembled WGS sequence"/>
</dbReference>
<dbReference type="PANTHER" id="PTHR22893">
    <property type="entry name" value="NADH OXIDOREDUCTASE-RELATED"/>
    <property type="match status" value="1"/>
</dbReference>
<evidence type="ECO:0000256" key="2">
    <source>
        <dbReference type="ARBA" id="ARBA00005979"/>
    </source>
</evidence>
<feature type="domain" description="NADH:flavin oxidoreductase/NADH oxidase N-terminal" evidence="6">
    <location>
        <begin position="120"/>
        <end position="175"/>
    </location>
</feature>
<name>A0AAV3RNQ0_LITER</name>